<dbReference type="PANTHER" id="PTHR33361:SF2">
    <property type="entry name" value="DUF885 DOMAIN-CONTAINING PROTEIN"/>
    <property type="match status" value="1"/>
</dbReference>
<protein>
    <recommendedName>
        <fullName evidence="3">DUF885 domain-containing protein</fullName>
    </recommendedName>
</protein>
<comment type="caution">
    <text evidence="1">The sequence shown here is derived from an EMBL/GenBank/DDBJ whole genome shotgun (WGS) entry which is preliminary data.</text>
</comment>
<evidence type="ECO:0000313" key="2">
    <source>
        <dbReference type="Proteomes" id="UP001165060"/>
    </source>
</evidence>
<sequence>MSSFLDMINAEIAECWQWRMDTDPELAAALGFLDKRRSTHALDPRSPSSFEDRLAYMKEALARFQALLETGSVESLSESKRLSVDLYVDQLETYVANSKYRTYLCCLNRMEGPQTDLPLYASYLPLKTPADCAYYKAFLAASSVQIDEVIALLSVGLETKNLPAACSLDGVVSQIDGLVECGCVPFLQPAEKSETPVPEATMAEFKATVVGSVVPAFEKLRAFLVDTYIPALSTTDTPSSVRHPFKGEFYEACLKFHTTTDLSPQEVHDLGHAEVDRITREMEKIAAEEKFPDLKSYVDHLKSSPEHESPSAEALLVRYRDISSRIAPELLKLFHVKTLPRTPFTIVETPARSAAQAPAAYYLAGAGGRPGVFYVNTSSLAERRTYECDSLALHEAIPGHHTQAAVSTENDEIEDFRSFCEDRRYFEAPSRFPFYTGYIEGWGLHCEGLGDELGLYKTNADRFGRLSMEQLRACRLVVDTGLHALGWSWQRAYEFMMEKSGCTEVDARQETTRYVTWPGQACAYKVGELKLNELRRMWEVEGKGELDIRDFYHQVLTGGAVPLYILEKQIKELIAEGLAAKEAGGEGKKEEAKGSDLMAMMSFANGGSMWCKCCPVPGTPNCPERR</sequence>
<name>A0ABQ6N0X0_9STRA</name>
<dbReference type="EMBL" id="BRYB01002000">
    <property type="protein sequence ID" value="GMI37888.1"/>
    <property type="molecule type" value="Genomic_DNA"/>
</dbReference>
<evidence type="ECO:0000313" key="1">
    <source>
        <dbReference type="EMBL" id="GMI37888.1"/>
    </source>
</evidence>
<proteinExistence type="predicted"/>
<dbReference type="Pfam" id="PF05960">
    <property type="entry name" value="DUF885"/>
    <property type="match status" value="1"/>
</dbReference>
<gene>
    <name evidence="1" type="ORF">TeGR_g8402</name>
</gene>
<dbReference type="Proteomes" id="UP001165060">
    <property type="component" value="Unassembled WGS sequence"/>
</dbReference>
<accession>A0ABQ6N0X0</accession>
<reference evidence="1 2" key="1">
    <citation type="journal article" date="2023" name="Commun. Biol.">
        <title>Genome analysis of Parmales, the sister group of diatoms, reveals the evolutionary specialization of diatoms from phago-mixotrophs to photoautotrophs.</title>
        <authorList>
            <person name="Ban H."/>
            <person name="Sato S."/>
            <person name="Yoshikawa S."/>
            <person name="Yamada K."/>
            <person name="Nakamura Y."/>
            <person name="Ichinomiya M."/>
            <person name="Sato N."/>
            <person name="Blanc-Mathieu R."/>
            <person name="Endo H."/>
            <person name="Kuwata A."/>
            <person name="Ogata H."/>
        </authorList>
    </citation>
    <scope>NUCLEOTIDE SEQUENCE [LARGE SCALE GENOMIC DNA]</scope>
</reference>
<dbReference type="PANTHER" id="PTHR33361">
    <property type="entry name" value="GLR0591 PROTEIN"/>
    <property type="match status" value="1"/>
</dbReference>
<keyword evidence="2" id="KW-1185">Reference proteome</keyword>
<organism evidence="1 2">
    <name type="scientific">Tetraparma gracilis</name>
    <dbReference type="NCBI Taxonomy" id="2962635"/>
    <lineage>
        <taxon>Eukaryota</taxon>
        <taxon>Sar</taxon>
        <taxon>Stramenopiles</taxon>
        <taxon>Ochrophyta</taxon>
        <taxon>Bolidophyceae</taxon>
        <taxon>Parmales</taxon>
        <taxon>Triparmaceae</taxon>
        <taxon>Tetraparma</taxon>
    </lineage>
</organism>
<evidence type="ECO:0008006" key="3">
    <source>
        <dbReference type="Google" id="ProtNLM"/>
    </source>
</evidence>
<dbReference type="InterPro" id="IPR010281">
    <property type="entry name" value="DUF885"/>
</dbReference>